<evidence type="ECO:0000256" key="3">
    <source>
        <dbReference type="ARBA" id="ARBA00023002"/>
    </source>
</evidence>
<dbReference type="HOGENOM" id="CLU_023205_0_1_1"/>
<evidence type="ECO:0000256" key="1">
    <source>
        <dbReference type="ARBA" id="ARBA00007905"/>
    </source>
</evidence>
<dbReference type="eggNOG" id="KOG1577">
    <property type="taxonomic scope" value="Eukaryota"/>
</dbReference>
<feature type="binding site" evidence="5">
    <location>
        <position position="100"/>
    </location>
    <ligand>
        <name>substrate</name>
    </ligand>
</feature>
<dbReference type="SUPFAM" id="SSF51430">
    <property type="entry name" value="NAD(P)-linked oxidoreductase"/>
    <property type="match status" value="1"/>
</dbReference>
<feature type="domain" description="NADP-dependent oxidoreductase" evidence="7">
    <location>
        <begin position="6"/>
        <end position="269"/>
    </location>
</feature>
<dbReference type="PIRSF" id="PIRSF000097">
    <property type="entry name" value="AKR"/>
    <property type="match status" value="1"/>
</dbReference>
<evidence type="ECO:0000256" key="5">
    <source>
        <dbReference type="PIRSR" id="PIRSR000097-2"/>
    </source>
</evidence>
<sequence>MEKIPEIGFGTFRLKRESVKQPLRDAIGVGYRHIDTAGIYQNETEIGQLLKELYTEKTITRSDIWITSKLSPYDMETPRAALLKSLSSLQTDYLDLYLIHWPAVSRTPGNSPLHKKLRLEAWNVLNEAKQQGLLRNVGVSNFTPHHIQELRDETTYGIDGMHVQMEIHPWYWRDGFAIQNMFREHGIVMTGYALLAEGKLLGEPCPEALIEIASRTEVTSVQVVLAWALFKGWNVLVKSENPSHLVQNLGAGRVAAMLTPEEIAGIDTISQKVKELKECWDPRAVT</sequence>
<dbReference type="KEGG" id="glz:GLAREA_10064"/>
<evidence type="ECO:0000313" key="9">
    <source>
        <dbReference type="Proteomes" id="UP000016922"/>
    </source>
</evidence>
<evidence type="ECO:0000259" key="7">
    <source>
        <dbReference type="Pfam" id="PF00248"/>
    </source>
</evidence>
<dbReference type="PRINTS" id="PR00069">
    <property type="entry name" value="ALDKETRDTASE"/>
</dbReference>
<dbReference type="InterPro" id="IPR023210">
    <property type="entry name" value="NADP_OxRdtase_dom"/>
</dbReference>
<organism evidence="8 9">
    <name type="scientific">Glarea lozoyensis (strain ATCC 20868 / MF5171)</name>
    <dbReference type="NCBI Taxonomy" id="1116229"/>
    <lineage>
        <taxon>Eukaryota</taxon>
        <taxon>Fungi</taxon>
        <taxon>Dikarya</taxon>
        <taxon>Ascomycota</taxon>
        <taxon>Pezizomycotina</taxon>
        <taxon>Leotiomycetes</taxon>
        <taxon>Helotiales</taxon>
        <taxon>Helotiaceae</taxon>
        <taxon>Glarea</taxon>
    </lineage>
</organism>
<dbReference type="EMBL" id="KE145356">
    <property type="protein sequence ID" value="EPE34370.1"/>
    <property type="molecule type" value="Genomic_DNA"/>
</dbReference>
<dbReference type="PROSITE" id="PS00798">
    <property type="entry name" value="ALDOKETO_REDUCTASE_1"/>
    <property type="match status" value="1"/>
</dbReference>
<reference evidence="8 9" key="1">
    <citation type="journal article" date="2013" name="BMC Genomics">
        <title>Genomics-driven discovery of the pneumocandin biosynthetic gene cluster in the fungus Glarea lozoyensis.</title>
        <authorList>
            <person name="Chen L."/>
            <person name="Yue Q."/>
            <person name="Zhang X."/>
            <person name="Xiang M."/>
            <person name="Wang C."/>
            <person name="Li S."/>
            <person name="Che Y."/>
            <person name="Ortiz-Lopez F.J."/>
            <person name="Bills G.F."/>
            <person name="Liu X."/>
            <person name="An Z."/>
        </authorList>
    </citation>
    <scope>NUCLEOTIDE SEQUENCE [LARGE SCALE GENOMIC DNA]</scope>
    <source>
        <strain evidence="9">ATCC 20868 / MF5171</strain>
    </source>
</reference>
<dbReference type="OMA" id="MEIHPWY"/>
<keyword evidence="9" id="KW-1185">Reference proteome</keyword>
<protein>
    <submittedName>
        <fullName evidence="8">NAD(P)-linked oxidoreductase</fullName>
    </submittedName>
</protein>
<dbReference type="OrthoDB" id="416253at2759"/>
<dbReference type="PANTHER" id="PTHR43827">
    <property type="entry name" value="2,5-DIKETO-D-GLUCONIC ACID REDUCTASE"/>
    <property type="match status" value="1"/>
</dbReference>
<dbReference type="GO" id="GO:0016616">
    <property type="term" value="F:oxidoreductase activity, acting on the CH-OH group of donors, NAD or NADP as acceptor"/>
    <property type="evidence" value="ECO:0007669"/>
    <property type="project" value="UniProtKB-ARBA"/>
</dbReference>
<dbReference type="Gene3D" id="3.20.20.100">
    <property type="entry name" value="NADP-dependent oxidoreductase domain"/>
    <property type="match status" value="1"/>
</dbReference>
<dbReference type="Proteomes" id="UP000016922">
    <property type="component" value="Unassembled WGS sequence"/>
</dbReference>
<dbReference type="AlphaFoldDB" id="S3D9H2"/>
<keyword evidence="2" id="KW-0521">NADP</keyword>
<dbReference type="GeneID" id="19469111"/>
<dbReference type="Pfam" id="PF00248">
    <property type="entry name" value="Aldo_ket_red"/>
    <property type="match status" value="1"/>
</dbReference>
<dbReference type="RefSeq" id="XP_008078305.1">
    <property type="nucleotide sequence ID" value="XM_008080114.1"/>
</dbReference>
<dbReference type="CDD" id="cd19071">
    <property type="entry name" value="AKR_AKR1-5-like"/>
    <property type="match status" value="1"/>
</dbReference>
<dbReference type="InterPro" id="IPR018170">
    <property type="entry name" value="Aldo/ket_reductase_CS"/>
</dbReference>
<name>S3D9H2_GLAL2</name>
<keyword evidence="3" id="KW-0560">Oxidoreductase</keyword>
<evidence type="ECO:0000313" key="8">
    <source>
        <dbReference type="EMBL" id="EPE34370.1"/>
    </source>
</evidence>
<dbReference type="PANTHER" id="PTHR43827:SF3">
    <property type="entry name" value="NADP-DEPENDENT OXIDOREDUCTASE DOMAIN-CONTAINING PROTEIN"/>
    <property type="match status" value="1"/>
</dbReference>
<dbReference type="InterPro" id="IPR036812">
    <property type="entry name" value="NAD(P)_OxRdtase_dom_sf"/>
</dbReference>
<comment type="similarity">
    <text evidence="1">Belongs to the aldo/keto reductase family.</text>
</comment>
<evidence type="ECO:0000256" key="6">
    <source>
        <dbReference type="PIRSR" id="PIRSR000097-3"/>
    </source>
</evidence>
<evidence type="ECO:0000256" key="2">
    <source>
        <dbReference type="ARBA" id="ARBA00022857"/>
    </source>
</evidence>
<dbReference type="STRING" id="1116229.S3D9H2"/>
<evidence type="ECO:0000256" key="4">
    <source>
        <dbReference type="PIRSR" id="PIRSR000097-1"/>
    </source>
</evidence>
<proteinExistence type="inferred from homology"/>
<accession>S3D9H2</accession>
<feature type="active site" description="Proton donor" evidence="4">
    <location>
        <position position="40"/>
    </location>
</feature>
<feature type="site" description="Lowers pKa of active site Tyr" evidence="6">
    <location>
        <position position="69"/>
    </location>
</feature>
<dbReference type="InterPro" id="IPR020471">
    <property type="entry name" value="AKR"/>
</dbReference>
<gene>
    <name evidence="8" type="ORF">GLAREA_10064</name>
</gene>